<gene>
    <name evidence="20" type="primary">cobU</name>
    <name evidence="20" type="ordered locus">P9515_09441</name>
</gene>
<evidence type="ECO:0000256" key="18">
    <source>
        <dbReference type="PIRSR" id="PIRSR006135-1"/>
    </source>
</evidence>
<evidence type="ECO:0000256" key="1">
    <source>
        <dbReference type="ARBA" id="ARBA00000312"/>
    </source>
</evidence>
<keyword evidence="13 20" id="KW-0418">Kinase</keyword>
<evidence type="ECO:0000313" key="20">
    <source>
        <dbReference type="EMBL" id="ABM72151.1"/>
    </source>
</evidence>
<dbReference type="CDD" id="cd00544">
    <property type="entry name" value="CobU"/>
    <property type="match status" value="1"/>
</dbReference>
<evidence type="ECO:0000256" key="5">
    <source>
        <dbReference type="ARBA" id="ARBA00004692"/>
    </source>
</evidence>
<dbReference type="Gene3D" id="3.40.50.300">
    <property type="entry name" value="P-loop containing nucleotide triphosphate hydrolases"/>
    <property type="match status" value="1"/>
</dbReference>
<evidence type="ECO:0000256" key="9">
    <source>
        <dbReference type="ARBA" id="ARBA00012523"/>
    </source>
</evidence>
<evidence type="ECO:0000256" key="16">
    <source>
        <dbReference type="ARBA" id="ARBA00029570"/>
    </source>
</evidence>
<dbReference type="InterPro" id="IPR027417">
    <property type="entry name" value="P-loop_NTPase"/>
</dbReference>
<comment type="pathway">
    <text evidence="6">Cofactor biosynthesis; adenosylcobalamin biosynthesis; adenosylcobalamin from cob(II)yrinate a,c-diamide: step 5/7.</text>
</comment>
<keyword evidence="20" id="KW-0548">Nucleotidyltransferase</keyword>
<comment type="catalytic activity">
    <reaction evidence="1">
        <text>adenosylcob(III)inamide + ATP = adenosylcob(III)inamide phosphate + ADP + H(+)</text>
        <dbReference type="Rhea" id="RHEA:15769"/>
        <dbReference type="ChEBI" id="CHEBI:2480"/>
        <dbReference type="ChEBI" id="CHEBI:15378"/>
        <dbReference type="ChEBI" id="CHEBI:30616"/>
        <dbReference type="ChEBI" id="CHEBI:58502"/>
        <dbReference type="ChEBI" id="CHEBI:456216"/>
        <dbReference type="EC" id="2.7.1.156"/>
    </reaction>
</comment>
<feature type="binding site" evidence="19">
    <location>
        <begin position="40"/>
        <end position="42"/>
    </location>
    <ligand>
        <name>GTP</name>
        <dbReference type="ChEBI" id="CHEBI:37565"/>
    </ligand>
</feature>
<dbReference type="EC" id="2.7.1.156" evidence="8"/>
<dbReference type="GO" id="GO:0043752">
    <property type="term" value="F:adenosylcobinamide kinase activity"/>
    <property type="evidence" value="ECO:0007669"/>
    <property type="project" value="UniProtKB-EC"/>
</dbReference>
<comment type="pathway">
    <text evidence="5">Cofactor biosynthesis; adenosylcobalamin biosynthesis; adenosylcobalamin from cob(II)yrinate a,c-diamide: step 6/7.</text>
</comment>
<dbReference type="SUPFAM" id="SSF52540">
    <property type="entry name" value="P-loop containing nucleoside triphosphate hydrolases"/>
    <property type="match status" value="1"/>
</dbReference>
<dbReference type="UniPathway" id="UPA00148">
    <property type="reaction ID" value="UER00236"/>
</dbReference>
<feature type="binding site" evidence="19">
    <location>
        <begin position="16"/>
        <end position="23"/>
    </location>
    <ligand>
        <name>GTP</name>
        <dbReference type="ChEBI" id="CHEBI:37565"/>
    </ligand>
</feature>
<evidence type="ECO:0000256" key="2">
    <source>
        <dbReference type="ARBA" id="ARBA00000711"/>
    </source>
</evidence>
<evidence type="ECO:0000256" key="10">
    <source>
        <dbReference type="ARBA" id="ARBA00022573"/>
    </source>
</evidence>
<dbReference type="KEGG" id="pmc:P9515_09441"/>
<comment type="catalytic activity">
    <reaction evidence="2">
        <text>adenosylcob(III)inamide phosphate + GTP + H(+) = adenosylcob(III)inamide-GDP + diphosphate</text>
        <dbReference type="Rhea" id="RHEA:22712"/>
        <dbReference type="ChEBI" id="CHEBI:15378"/>
        <dbReference type="ChEBI" id="CHEBI:33019"/>
        <dbReference type="ChEBI" id="CHEBI:37565"/>
        <dbReference type="ChEBI" id="CHEBI:58502"/>
        <dbReference type="ChEBI" id="CHEBI:60487"/>
        <dbReference type="EC" id="2.7.7.62"/>
    </reaction>
</comment>
<keyword evidence="12 19" id="KW-0547">Nucleotide-binding</keyword>
<keyword evidence="14" id="KW-0067">ATP-binding</keyword>
<dbReference type="EC" id="2.7.7.62" evidence="9"/>
<evidence type="ECO:0000256" key="13">
    <source>
        <dbReference type="ARBA" id="ARBA00022777"/>
    </source>
</evidence>
<keyword evidence="11 20" id="KW-0808">Transferase</keyword>
<feature type="binding site" evidence="19">
    <location>
        <position position="70"/>
    </location>
    <ligand>
        <name>GTP</name>
        <dbReference type="ChEBI" id="CHEBI:37565"/>
    </ligand>
</feature>
<dbReference type="Pfam" id="PF02283">
    <property type="entry name" value="CobU"/>
    <property type="match status" value="1"/>
</dbReference>
<comment type="catalytic activity">
    <reaction evidence="3">
        <text>adenosylcob(III)inamide + GTP = adenosylcob(III)inamide phosphate + GDP + H(+)</text>
        <dbReference type="Rhea" id="RHEA:15765"/>
        <dbReference type="ChEBI" id="CHEBI:2480"/>
        <dbReference type="ChEBI" id="CHEBI:15378"/>
        <dbReference type="ChEBI" id="CHEBI:37565"/>
        <dbReference type="ChEBI" id="CHEBI:58189"/>
        <dbReference type="ChEBI" id="CHEBI:58502"/>
        <dbReference type="EC" id="2.7.1.156"/>
    </reaction>
</comment>
<feature type="binding site" evidence="19">
    <location>
        <position position="88"/>
    </location>
    <ligand>
        <name>GTP</name>
        <dbReference type="ChEBI" id="CHEBI:37565"/>
    </ligand>
</feature>
<dbReference type="OrthoDB" id="9799422at2"/>
<evidence type="ECO:0000256" key="8">
    <source>
        <dbReference type="ARBA" id="ARBA00012016"/>
    </source>
</evidence>
<dbReference type="Proteomes" id="UP000001589">
    <property type="component" value="Chromosome"/>
</dbReference>
<feature type="active site" description="GMP-histidine intermediate" evidence="18">
    <location>
        <position position="58"/>
    </location>
</feature>
<evidence type="ECO:0000256" key="14">
    <source>
        <dbReference type="ARBA" id="ARBA00022840"/>
    </source>
</evidence>
<dbReference type="EMBL" id="CP000552">
    <property type="protein sequence ID" value="ABM72151.1"/>
    <property type="molecule type" value="Genomic_DNA"/>
</dbReference>
<dbReference type="STRING" id="167542.P9515_09441"/>
<feature type="binding site" evidence="19">
    <location>
        <begin position="59"/>
        <end position="62"/>
    </location>
    <ligand>
        <name>GTP</name>
        <dbReference type="ChEBI" id="CHEBI:37565"/>
    </ligand>
</feature>
<evidence type="ECO:0000256" key="17">
    <source>
        <dbReference type="ARBA" id="ARBA00030571"/>
    </source>
</evidence>
<dbReference type="PANTHER" id="PTHR34848">
    <property type="match status" value="1"/>
</dbReference>
<name>A2BWJ0_PROM5</name>
<evidence type="ECO:0000256" key="15">
    <source>
        <dbReference type="ARBA" id="ARBA00023134"/>
    </source>
</evidence>
<evidence type="ECO:0000256" key="6">
    <source>
        <dbReference type="ARBA" id="ARBA00005159"/>
    </source>
</evidence>
<dbReference type="GeneID" id="60200317"/>
<dbReference type="RefSeq" id="WP_011820254.1">
    <property type="nucleotide sequence ID" value="NC_008817.1"/>
</dbReference>
<evidence type="ECO:0000256" key="3">
    <source>
        <dbReference type="ARBA" id="ARBA00001522"/>
    </source>
</evidence>
<sequence>MENHGNNFAKVIFITGGTKSGKSEFAEYLGRKLPKITYIALSESRPDDLNWQKKILQHRKRRPKNWALIETNNLVNVLKKDKGPILIDSIGGFIMESIYKNDEEWENQIHLLLNLLKNRIKTTLIVGEQVGWSLVSEYEIGNKYIERLGDLQKRITRISEENWLTINGRAIKLDKISIEIPF</sequence>
<evidence type="ECO:0000256" key="11">
    <source>
        <dbReference type="ARBA" id="ARBA00022679"/>
    </source>
</evidence>
<dbReference type="AlphaFoldDB" id="A2BWJ0"/>
<evidence type="ECO:0000313" key="21">
    <source>
        <dbReference type="Proteomes" id="UP000001589"/>
    </source>
</evidence>
<dbReference type="PANTHER" id="PTHR34848:SF1">
    <property type="entry name" value="BIFUNCTIONAL ADENOSYLCOBALAMIN BIOSYNTHESIS PROTEIN COBU"/>
    <property type="match status" value="1"/>
</dbReference>
<proteinExistence type="inferred from homology"/>
<comment type="function">
    <text evidence="4">Catalyzes ATP-dependent phosphorylation of adenosylcobinamide and addition of GMP to adenosylcobinamide phosphate.</text>
</comment>
<dbReference type="GO" id="GO:0008820">
    <property type="term" value="F:cobinamide phosphate guanylyltransferase activity"/>
    <property type="evidence" value="ECO:0007669"/>
    <property type="project" value="UniProtKB-EC"/>
</dbReference>
<dbReference type="GO" id="GO:0005525">
    <property type="term" value="F:GTP binding"/>
    <property type="evidence" value="ECO:0007669"/>
    <property type="project" value="UniProtKB-KW"/>
</dbReference>
<dbReference type="InterPro" id="IPR003203">
    <property type="entry name" value="CobU/CobP"/>
</dbReference>
<evidence type="ECO:0000256" key="7">
    <source>
        <dbReference type="ARBA" id="ARBA00007490"/>
    </source>
</evidence>
<keyword evidence="10" id="KW-0169">Cobalamin biosynthesis</keyword>
<keyword evidence="15 19" id="KW-0342">GTP-binding</keyword>
<evidence type="ECO:0000256" key="4">
    <source>
        <dbReference type="ARBA" id="ARBA00003889"/>
    </source>
</evidence>
<comment type="similarity">
    <text evidence="7">Belongs to the CobU/CobP family.</text>
</comment>
<evidence type="ECO:0000256" key="19">
    <source>
        <dbReference type="PIRSR" id="PIRSR006135-2"/>
    </source>
</evidence>
<dbReference type="GO" id="GO:0009236">
    <property type="term" value="P:cobalamin biosynthetic process"/>
    <property type="evidence" value="ECO:0007669"/>
    <property type="project" value="UniProtKB-UniPathway"/>
</dbReference>
<dbReference type="GO" id="GO:0005524">
    <property type="term" value="F:ATP binding"/>
    <property type="evidence" value="ECO:0007669"/>
    <property type="project" value="UniProtKB-KW"/>
</dbReference>
<dbReference type="HOGENOM" id="CLU_094161_0_1_3"/>
<organism evidence="20 21">
    <name type="scientific">Prochlorococcus marinus (strain MIT 9515)</name>
    <dbReference type="NCBI Taxonomy" id="167542"/>
    <lineage>
        <taxon>Bacteria</taxon>
        <taxon>Bacillati</taxon>
        <taxon>Cyanobacteriota</taxon>
        <taxon>Cyanophyceae</taxon>
        <taxon>Synechococcales</taxon>
        <taxon>Prochlorococcaceae</taxon>
        <taxon>Prochlorococcus</taxon>
    </lineage>
</organism>
<protein>
    <recommendedName>
        <fullName evidence="16">Adenosylcobinamide kinase</fullName>
        <ecNumber evidence="8">2.7.1.156</ecNumber>
        <ecNumber evidence="9">2.7.7.62</ecNumber>
    </recommendedName>
    <alternativeName>
        <fullName evidence="17">Adenosylcobinamide-phosphate guanylyltransferase</fullName>
    </alternativeName>
</protein>
<dbReference type="eggNOG" id="COG2087">
    <property type="taxonomic scope" value="Bacteria"/>
</dbReference>
<accession>A2BWJ0</accession>
<evidence type="ECO:0000256" key="12">
    <source>
        <dbReference type="ARBA" id="ARBA00022741"/>
    </source>
</evidence>
<dbReference type="PIRSF" id="PIRSF006135">
    <property type="entry name" value="CobU"/>
    <property type="match status" value="1"/>
</dbReference>
<reference evidence="20 21" key="1">
    <citation type="journal article" date="2007" name="PLoS Genet.">
        <title>Patterns and implications of gene gain and loss in the evolution of Prochlorococcus.</title>
        <authorList>
            <person name="Kettler G.C."/>
            <person name="Martiny A.C."/>
            <person name="Huang K."/>
            <person name="Zucker J."/>
            <person name="Coleman M.L."/>
            <person name="Rodrigue S."/>
            <person name="Chen F."/>
            <person name="Lapidus A."/>
            <person name="Ferriera S."/>
            <person name="Johnson J."/>
            <person name="Steglich C."/>
            <person name="Church G.M."/>
            <person name="Richardson P."/>
            <person name="Chisholm S.W."/>
        </authorList>
    </citation>
    <scope>NUCLEOTIDE SEQUENCE [LARGE SCALE GENOMIC DNA]</scope>
    <source>
        <strain evidence="20 21">MIT 9515</strain>
    </source>
</reference>